<dbReference type="AlphaFoldDB" id="A0A0R3TGL6"/>
<name>A0A0R3TGL6_RODNA</name>
<evidence type="ECO:0000256" key="1">
    <source>
        <dbReference type="SAM" id="MobiDB-lite"/>
    </source>
</evidence>
<sequence>LTNIARESLGTRLSEALTGLASLVRLHPTRFTDSLIIHLTELAILVISCGLSSGTCRRSPPPGTSNNAAIASVIYPEPAPTPIPGESEERWERRQSVYRERNAWRLQLQRSALALVSTIFLQYDKHRHMVAADILNSLVFSPLKAASNASSNKATGVLASGSFLNDWAPFCQASQSAAAALNLVANNHFLRVHPFTAVLMALIQGLIPAPSYVCGGGGRRSSSAGAPATPSSGVSQQSTTTGTGMSEQCGILDTNQLMKEEKALSTGYTNAILTSQFFISDIFRKSKDIIVP</sequence>
<protein>
    <submittedName>
        <fullName evidence="2">DUF4042 domain-containing protein</fullName>
    </submittedName>
</protein>
<dbReference type="WBParaSite" id="HNAJ_0000620701-mRNA-1">
    <property type="protein sequence ID" value="HNAJ_0000620701-mRNA-1"/>
    <property type="gene ID" value="HNAJ_0000620701"/>
</dbReference>
<proteinExistence type="predicted"/>
<feature type="region of interest" description="Disordered" evidence="1">
    <location>
        <begin position="223"/>
        <end position="247"/>
    </location>
</feature>
<organism evidence="2">
    <name type="scientific">Rodentolepis nana</name>
    <name type="common">Dwarf tapeworm</name>
    <name type="synonym">Hymenolepis nana</name>
    <dbReference type="NCBI Taxonomy" id="102285"/>
    <lineage>
        <taxon>Eukaryota</taxon>
        <taxon>Metazoa</taxon>
        <taxon>Spiralia</taxon>
        <taxon>Lophotrochozoa</taxon>
        <taxon>Platyhelminthes</taxon>
        <taxon>Cestoda</taxon>
        <taxon>Eucestoda</taxon>
        <taxon>Cyclophyllidea</taxon>
        <taxon>Hymenolepididae</taxon>
        <taxon>Rodentolepis</taxon>
    </lineage>
</organism>
<evidence type="ECO:0000313" key="2">
    <source>
        <dbReference type="WBParaSite" id="HNAJ_0000620701-mRNA-1"/>
    </source>
</evidence>
<accession>A0A0R3TGL6</accession>
<dbReference type="STRING" id="102285.A0A0R3TGL6"/>
<reference evidence="2" key="1">
    <citation type="submission" date="2017-02" db="UniProtKB">
        <authorList>
            <consortium name="WormBaseParasite"/>
        </authorList>
    </citation>
    <scope>IDENTIFICATION</scope>
</reference>